<keyword evidence="1" id="KW-0472">Membrane</keyword>
<sequence length="78" mass="9454">MLSFEQKVWRTRMEKMSASIIVHLFLFMSIVTMHILFRSLRIPDRGPYVIFWVFYALSLILACDFLWNNRHSELRLAF</sequence>
<evidence type="ECO:0000313" key="3">
    <source>
        <dbReference type="Proteomes" id="UP000244005"/>
    </source>
</evidence>
<dbReference type="EMBL" id="KZ772783">
    <property type="protein sequence ID" value="PTQ31492.1"/>
    <property type="molecule type" value="Genomic_DNA"/>
</dbReference>
<accession>A0A2R6WCB1</accession>
<reference evidence="3" key="1">
    <citation type="journal article" date="2017" name="Cell">
        <title>Insights into land plant evolution garnered from the Marchantia polymorpha genome.</title>
        <authorList>
            <person name="Bowman J.L."/>
            <person name="Kohchi T."/>
            <person name="Yamato K.T."/>
            <person name="Jenkins J."/>
            <person name="Shu S."/>
            <person name="Ishizaki K."/>
            <person name="Yamaoka S."/>
            <person name="Nishihama R."/>
            <person name="Nakamura Y."/>
            <person name="Berger F."/>
            <person name="Adam C."/>
            <person name="Aki S.S."/>
            <person name="Althoff F."/>
            <person name="Araki T."/>
            <person name="Arteaga-Vazquez M.A."/>
            <person name="Balasubrmanian S."/>
            <person name="Barry K."/>
            <person name="Bauer D."/>
            <person name="Boehm C.R."/>
            <person name="Briginshaw L."/>
            <person name="Caballero-Perez J."/>
            <person name="Catarino B."/>
            <person name="Chen F."/>
            <person name="Chiyoda S."/>
            <person name="Chovatia M."/>
            <person name="Davies K.M."/>
            <person name="Delmans M."/>
            <person name="Demura T."/>
            <person name="Dierschke T."/>
            <person name="Dolan L."/>
            <person name="Dorantes-Acosta A.E."/>
            <person name="Eklund D.M."/>
            <person name="Florent S.N."/>
            <person name="Flores-Sandoval E."/>
            <person name="Fujiyama A."/>
            <person name="Fukuzawa H."/>
            <person name="Galik B."/>
            <person name="Grimanelli D."/>
            <person name="Grimwood J."/>
            <person name="Grossniklaus U."/>
            <person name="Hamada T."/>
            <person name="Haseloff J."/>
            <person name="Hetherington A.J."/>
            <person name="Higo A."/>
            <person name="Hirakawa Y."/>
            <person name="Hundley H.N."/>
            <person name="Ikeda Y."/>
            <person name="Inoue K."/>
            <person name="Inoue S.I."/>
            <person name="Ishida S."/>
            <person name="Jia Q."/>
            <person name="Kakita M."/>
            <person name="Kanazawa T."/>
            <person name="Kawai Y."/>
            <person name="Kawashima T."/>
            <person name="Kennedy M."/>
            <person name="Kinose K."/>
            <person name="Kinoshita T."/>
            <person name="Kohara Y."/>
            <person name="Koide E."/>
            <person name="Komatsu K."/>
            <person name="Kopischke S."/>
            <person name="Kubo M."/>
            <person name="Kyozuka J."/>
            <person name="Lagercrantz U."/>
            <person name="Lin S.S."/>
            <person name="Lindquist E."/>
            <person name="Lipzen A.M."/>
            <person name="Lu C.W."/>
            <person name="De Luna E."/>
            <person name="Martienssen R.A."/>
            <person name="Minamino N."/>
            <person name="Mizutani M."/>
            <person name="Mizutani M."/>
            <person name="Mochizuki N."/>
            <person name="Monte I."/>
            <person name="Mosher R."/>
            <person name="Nagasaki H."/>
            <person name="Nakagami H."/>
            <person name="Naramoto S."/>
            <person name="Nishitani K."/>
            <person name="Ohtani M."/>
            <person name="Okamoto T."/>
            <person name="Okumura M."/>
            <person name="Phillips J."/>
            <person name="Pollak B."/>
            <person name="Reinders A."/>
            <person name="Rovekamp M."/>
            <person name="Sano R."/>
            <person name="Sawa S."/>
            <person name="Schmid M.W."/>
            <person name="Shirakawa M."/>
            <person name="Solano R."/>
            <person name="Spunde A."/>
            <person name="Suetsugu N."/>
            <person name="Sugano S."/>
            <person name="Sugiyama A."/>
            <person name="Sun R."/>
            <person name="Suzuki Y."/>
            <person name="Takenaka M."/>
            <person name="Takezawa D."/>
            <person name="Tomogane H."/>
            <person name="Tsuzuki M."/>
            <person name="Ueda T."/>
            <person name="Umeda M."/>
            <person name="Ward J.M."/>
            <person name="Watanabe Y."/>
            <person name="Yazaki K."/>
            <person name="Yokoyama R."/>
            <person name="Yoshitake Y."/>
            <person name="Yotsui I."/>
            <person name="Zachgo S."/>
            <person name="Schmutz J."/>
        </authorList>
    </citation>
    <scope>NUCLEOTIDE SEQUENCE [LARGE SCALE GENOMIC DNA]</scope>
    <source>
        <strain evidence="3">Tak-1</strain>
    </source>
</reference>
<organism evidence="2 3">
    <name type="scientific">Marchantia polymorpha</name>
    <name type="common">Common liverwort</name>
    <name type="synonym">Marchantia aquatica</name>
    <dbReference type="NCBI Taxonomy" id="3197"/>
    <lineage>
        <taxon>Eukaryota</taxon>
        <taxon>Viridiplantae</taxon>
        <taxon>Streptophyta</taxon>
        <taxon>Embryophyta</taxon>
        <taxon>Marchantiophyta</taxon>
        <taxon>Marchantiopsida</taxon>
        <taxon>Marchantiidae</taxon>
        <taxon>Marchantiales</taxon>
        <taxon>Marchantiaceae</taxon>
        <taxon>Marchantia</taxon>
    </lineage>
</organism>
<dbReference type="AlphaFoldDB" id="A0A2R6WCB1"/>
<keyword evidence="1" id="KW-1133">Transmembrane helix</keyword>
<dbReference type="Gramene" id="Mp7g15710.1">
    <property type="protein sequence ID" value="Mp7g15710.1.cds1"/>
    <property type="gene ID" value="Mp7g15710"/>
</dbReference>
<proteinExistence type="predicted"/>
<dbReference type="Proteomes" id="UP000244005">
    <property type="component" value="Unassembled WGS sequence"/>
</dbReference>
<evidence type="ECO:0000313" key="2">
    <source>
        <dbReference type="EMBL" id="PTQ31492.1"/>
    </source>
</evidence>
<evidence type="ECO:0000256" key="1">
    <source>
        <dbReference type="SAM" id="Phobius"/>
    </source>
</evidence>
<name>A0A2R6WCB1_MARPO</name>
<feature type="transmembrane region" description="Helical" evidence="1">
    <location>
        <begin position="49"/>
        <end position="67"/>
    </location>
</feature>
<keyword evidence="1" id="KW-0812">Transmembrane</keyword>
<feature type="transmembrane region" description="Helical" evidence="1">
    <location>
        <begin position="20"/>
        <end position="37"/>
    </location>
</feature>
<protein>
    <submittedName>
        <fullName evidence="2">Uncharacterized protein</fullName>
    </submittedName>
</protein>
<keyword evidence="3" id="KW-1185">Reference proteome</keyword>
<gene>
    <name evidence="2" type="ORF">MARPO_0111s0048</name>
</gene>